<evidence type="ECO:0000313" key="1">
    <source>
        <dbReference type="EMBL" id="GEM45448.1"/>
    </source>
</evidence>
<evidence type="ECO:0000313" key="2">
    <source>
        <dbReference type="Proteomes" id="UP000321306"/>
    </source>
</evidence>
<reference evidence="1 2" key="1">
    <citation type="submission" date="2019-07" db="EMBL/GenBank/DDBJ databases">
        <title>Whole genome shotgun sequence of Deinococcus cellulosilyticus NBRC 106333.</title>
        <authorList>
            <person name="Hosoyama A."/>
            <person name="Uohara A."/>
            <person name="Ohji S."/>
            <person name="Ichikawa N."/>
        </authorList>
    </citation>
    <scope>NUCLEOTIDE SEQUENCE [LARGE SCALE GENOMIC DNA]</scope>
    <source>
        <strain evidence="1 2">NBRC 106333</strain>
    </source>
</reference>
<proteinExistence type="predicted"/>
<dbReference type="AlphaFoldDB" id="A0A511MYT6"/>
<dbReference type="EMBL" id="BJXB01000003">
    <property type="protein sequence ID" value="GEM45448.1"/>
    <property type="molecule type" value="Genomic_DNA"/>
</dbReference>
<dbReference type="RefSeq" id="WP_186815835.1">
    <property type="nucleotide sequence ID" value="NZ_BJXB01000003.1"/>
</dbReference>
<dbReference type="Proteomes" id="UP000321306">
    <property type="component" value="Unassembled WGS sequence"/>
</dbReference>
<dbReference type="InterPro" id="IPR036388">
    <property type="entry name" value="WH-like_DNA-bd_sf"/>
</dbReference>
<evidence type="ECO:0008006" key="3">
    <source>
        <dbReference type="Google" id="ProtNLM"/>
    </source>
</evidence>
<dbReference type="Gene3D" id="1.10.10.10">
    <property type="entry name" value="Winged helix-like DNA-binding domain superfamily/Winged helix DNA-binding domain"/>
    <property type="match status" value="1"/>
</dbReference>
<accession>A0A511MYT6</accession>
<comment type="caution">
    <text evidence="1">The sequence shown here is derived from an EMBL/GenBank/DDBJ whole genome shotgun (WGS) entry which is preliminary data.</text>
</comment>
<keyword evidence="2" id="KW-1185">Reference proteome</keyword>
<dbReference type="SUPFAM" id="SSF46785">
    <property type="entry name" value="Winged helix' DNA-binding domain"/>
    <property type="match status" value="1"/>
</dbReference>
<name>A0A511MYT6_DEIC1</name>
<protein>
    <recommendedName>
        <fullName evidence="3">HTH arsR-type domain-containing protein</fullName>
    </recommendedName>
</protein>
<dbReference type="InterPro" id="IPR036390">
    <property type="entry name" value="WH_DNA-bd_sf"/>
</dbReference>
<organism evidence="1 2">
    <name type="scientific">Deinococcus cellulosilyticus (strain DSM 18568 / NBRC 106333 / KACC 11606 / 5516J-15)</name>
    <dbReference type="NCBI Taxonomy" id="1223518"/>
    <lineage>
        <taxon>Bacteria</taxon>
        <taxon>Thermotogati</taxon>
        <taxon>Deinococcota</taxon>
        <taxon>Deinococci</taxon>
        <taxon>Deinococcales</taxon>
        <taxon>Deinococcaceae</taxon>
        <taxon>Deinococcus</taxon>
    </lineage>
</organism>
<gene>
    <name evidence="1" type="ORF">DC3_10830</name>
</gene>
<sequence length="204" mass="23080">MTEADSNSVQLSSEAQARLLMDPINQKILDVLLTRDASAQQLVDLTHLPMHRVHYRLKLLLEHGFVAIKETLKRTGRPIRVYGTTAQSWVLPFELTPSSNLAEFFEQSSEQWLKQVFQPIAEKIGQPVHFLFARHGPGPAYLDPKMSPQDQKQMDRFLIHAQDFLVDPEKVEALKAAVLQVIKDHQTDTGKPVSLGIFALDEGF</sequence>